<name>A0A9X1BNS8_9BURK</name>
<sequence length="164" mass="17753">MYPARAPSRRRPGWTLVELALVLGLLTLLSSLTLPGYLSALREGRRSEALGLLMEIELRQARWQAIRGDYSNNLGSEGLAFDPANAHSTAVLSDSGRYRIELEAVSASGYRLRALGQGSQESDLACRLLVLEQASAQTLRLAGPAPESLSEVGSSASARRCWKL</sequence>
<accession>A0A9X1BNS8</accession>
<protein>
    <submittedName>
        <fullName evidence="1">Type IV pilin protein</fullName>
    </submittedName>
</protein>
<dbReference type="AlphaFoldDB" id="A0A9X1BNS8"/>
<dbReference type="Pfam" id="PF16732">
    <property type="entry name" value="ComP_DUS"/>
    <property type="match status" value="1"/>
</dbReference>
<dbReference type="InterPro" id="IPR031982">
    <property type="entry name" value="PilE-like"/>
</dbReference>
<proteinExistence type="predicted"/>
<reference evidence="1 2" key="1">
    <citation type="submission" date="2021-01" db="EMBL/GenBank/DDBJ databases">
        <title>Piscinibacter sp. Jin2 Genome sequencing and assembly.</title>
        <authorList>
            <person name="Kim I."/>
        </authorList>
    </citation>
    <scope>NUCLEOTIDE SEQUENCE [LARGE SCALE GENOMIC DNA]</scope>
    <source>
        <strain evidence="1 2">Jin2</strain>
    </source>
</reference>
<dbReference type="EMBL" id="JAERRA010000002">
    <property type="protein sequence ID" value="MBL0720407.1"/>
    <property type="molecule type" value="Genomic_DNA"/>
</dbReference>
<dbReference type="InterPro" id="IPR045584">
    <property type="entry name" value="Pilin-like"/>
</dbReference>
<keyword evidence="2" id="KW-1185">Reference proteome</keyword>
<evidence type="ECO:0000313" key="2">
    <source>
        <dbReference type="Proteomes" id="UP000643207"/>
    </source>
</evidence>
<gene>
    <name evidence="1" type="ORF">JI742_10960</name>
</gene>
<comment type="caution">
    <text evidence="1">The sequence shown here is derived from an EMBL/GenBank/DDBJ whole genome shotgun (WGS) entry which is preliminary data.</text>
</comment>
<dbReference type="Gene3D" id="3.30.700.10">
    <property type="entry name" value="Glycoprotein, Type 4 Pilin"/>
    <property type="match status" value="1"/>
</dbReference>
<dbReference type="Proteomes" id="UP000643207">
    <property type="component" value="Unassembled WGS sequence"/>
</dbReference>
<evidence type="ECO:0000313" key="1">
    <source>
        <dbReference type="EMBL" id="MBL0720407.1"/>
    </source>
</evidence>
<dbReference type="RefSeq" id="WP_201826824.1">
    <property type="nucleotide sequence ID" value="NZ_JAERRA010000002.1"/>
</dbReference>
<organism evidence="1 2">
    <name type="scientific">Aquariibacter lacus</name>
    <dbReference type="NCBI Taxonomy" id="2801332"/>
    <lineage>
        <taxon>Bacteria</taxon>
        <taxon>Pseudomonadati</taxon>
        <taxon>Pseudomonadota</taxon>
        <taxon>Betaproteobacteria</taxon>
        <taxon>Burkholderiales</taxon>
        <taxon>Sphaerotilaceae</taxon>
        <taxon>Aquariibacter</taxon>
    </lineage>
</organism>
<dbReference type="SUPFAM" id="SSF54523">
    <property type="entry name" value="Pili subunits"/>
    <property type="match status" value="1"/>
</dbReference>
<dbReference type="GO" id="GO:0043683">
    <property type="term" value="P:type IV pilus assembly"/>
    <property type="evidence" value="ECO:0007669"/>
    <property type="project" value="InterPro"/>
</dbReference>